<dbReference type="Gene3D" id="3.30.559.30">
    <property type="entry name" value="Nonribosomal peptide synthetase, condensation domain"/>
    <property type="match status" value="1"/>
</dbReference>
<evidence type="ECO:0000313" key="1">
    <source>
        <dbReference type="EMBL" id="MCK0199073.1"/>
    </source>
</evidence>
<protein>
    <recommendedName>
        <fullName evidence="3">Chromosome partitioning protein ParB</fullName>
    </recommendedName>
</protein>
<keyword evidence="2" id="KW-1185">Reference proteome</keyword>
<organism evidence="1 2">
    <name type="scientific">Ancylobacter crimeensis</name>
    <dbReference type="NCBI Taxonomy" id="2579147"/>
    <lineage>
        <taxon>Bacteria</taxon>
        <taxon>Pseudomonadati</taxon>
        <taxon>Pseudomonadota</taxon>
        <taxon>Alphaproteobacteria</taxon>
        <taxon>Hyphomicrobiales</taxon>
        <taxon>Xanthobacteraceae</taxon>
        <taxon>Ancylobacter</taxon>
    </lineage>
</organism>
<sequence>MTKKTTGLAAFTRPKAATIPLDDPASVPIPVEVVQASVQLPRRKRGGGETVALTVKVRRTDWQRLRQLADAEGTTIQAMAEAGFSAVLAQYGLPPLDPHSR</sequence>
<evidence type="ECO:0008006" key="3">
    <source>
        <dbReference type="Google" id="ProtNLM"/>
    </source>
</evidence>
<name>A0ABT0DGI3_9HYPH</name>
<proteinExistence type="predicted"/>
<accession>A0ABT0DGI3</accession>
<comment type="caution">
    <text evidence="1">The sequence shown here is derived from an EMBL/GenBank/DDBJ whole genome shotgun (WGS) entry which is preliminary data.</text>
</comment>
<dbReference type="EMBL" id="JALKCH010000020">
    <property type="protein sequence ID" value="MCK0199073.1"/>
    <property type="molecule type" value="Genomic_DNA"/>
</dbReference>
<evidence type="ECO:0000313" key="2">
    <source>
        <dbReference type="Proteomes" id="UP001203284"/>
    </source>
</evidence>
<gene>
    <name evidence="1" type="ORF">MWN34_19415</name>
</gene>
<dbReference type="Proteomes" id="UP001203284">
    <property type="component" value="Unassembled WGS sequence"/>
</dbReference>
<dbReference type="RefSeq" id="WP_247030968.1">
    <property type="nucleotide sequence ID" value="NZ_JALKCH010000020.1"/>
</dbReference>
<reference evidence="1 2" key="1">
    <citation type="submission" date="2022-04" db="EMBL/GenBank/DDBJ databases">
        <authorList>
            <person name="Grouzdev D.S."/>
            <person name="Pantiukh K.S."/>
            <person name="Krutkina M.S."/>
        </authorList>
    </citation>
    <scope>NUCLEOTIDE SEQUENCE [LARGE SCALE GENOMIC DNA]</scope>
    <source>
        <strain evidence="1 2">6x-1</strain>
    </source>
</reference>